<dbReference type="InterPro" id="IPR000515">
    <property type="entry name" value="MetI-like"/>
</dbReference>
<dbReference type="PROSITE" id="PS50928">
    <property type="entry name" value="ABC_TM1"/>
    <property type="match status" value="1"/>
</dbReference>
<feature type="domain" description="ABC transmembrane type-1" evidence="8">
    <location>
        <begin position="102"/>
        <end position="314"/>
    </location>
</feature>
<dbReference type="SUPFAM" id="SSF161098">
    <property type="entry name" value="MetI-like"/>
    <property type="match status" value="1"/>
</dbReference>
<gene>
    <name evidence="9" type="ORF">FHX42_002961</name>
</gene>
<reference evidence="9 10" key="1">
    <citation type="submission" date="2020-07" db="EMBL/GenBank/DDBJ databases">
        <title>Sequencing the genomes of 1000 actinobacteria strains.</title>
        <authorList>
            <person name="Klenk H.-P."/>
        </authorList>
    </citation>
    <scope>NUCLEOTIDE SEQUENCE [LARGE SCALE GENOMIC DNA]</scope>
    <source>
        <strain evidence="9 10">DSM 45975</strain>
    </source>
</reference>
<keyword evidence="6 7" id="KW-0472">Membrane</keyword>
<dbReference type="Pfam" id="PF00528">
    <property type="entry name" value="BPD_transp_1"/>
    <property type="match status" value="1"/>
</dbReference>
<feature type="transmembrane region" description="Helical" evidence="7">
    <location>
        <begin position="139"/>
        <end position="159"/>
    </location>
</feature>
<evidence type="ECO:0000256" key="5">
    <source>
        <dbReference type="ARBA" id="ARBA00022989"/>
    </source>
</evidence>
<dbReference type="InterPro" id="IPR035906">
    <property type="entry name" value="MetI-like_sf"/>
</dbReference>
<comment type="caution">
    <text evidence="9">The sequence shown here is derived from an EMBL/GenBank/DDBJ whole genome shotgun (WGS) entry which is preliminary data.</text>
</comment>
<evidence type="ECO:0000256" key="4">
    <source>
        <dbReference type="ARBA" id="ARBA00022692"/>
    </source>
</evidence>
<dbReference type="GO" id="GO:0005886">
    <property type="term" value="C:plasma membrane"/>
    <property type="evidence" value="ECO:0007669"/>
    <property type="project" value="UniProtKB-SubCell"/>
</dbReference>
<evidence type="ECO:0000256" key="1">
    <source>
        <dbReference type="ARBA" id="ARBA00004651"/>
    </source>
</evidence>
<feature type="transmembrane region" description="Helical" evidence="7">
    <location>
        <begin position="293"/>
        <end position="313"/>
    </location>
</feature>
<dbReference type="RefSeq" id="WP_182544897.1">
    <property type="nucleotide sequence ID" value="NZ_JACGWZ010000004.1"/>
</dbReference>
<feature type="transmembrane region" description="Helical" evidence="7">
    <location>
        <begin position="106"/>
        <end position="127"/>
    </location>
</feature>
<evidence type="ECO:0000259" key="8">
    <source>
        <dbReference type="PROSITE" id="PS50928"/>
    </source>
</evidence>
<dbReference type="AlphaFoldDB" id="A0A839E1K7"/>
<comment type="similarity">
    <text evidence="7">Belongs to the binding-protein-dependent transport system permease family.</text>
</comment>
<feature type="transmembrane region" description="Helical" evidence="7">
    <location>
        <begin position="187"/>
        <end position="209"/>
    </location>
</feature>
<evidence type="ECO:0000313" key="10">
    <source>
        <dbReference type="Proteomes" id="UP000569329"/>
    </source>
</evidence>
<evidence type="ECO:0000256" key="6">
    <source>
        <dbReference type="ARBA" id="ARBA00023136"/>
    </source>
</evidence>
<evidence type="ECO:0000256" key="2">
    <source>
        <dbReference type="ARBA" id="ARBA00022448"/>
    </source>
</evidence>
<feature type="transmembrane region" description="Helical" evidence="7">
    <location>
        <begin position="28"/>
        <end position="51"/>
    </location>
</feature>
<proteinExistence type="inferred from homology"/>
<feature type="transmembrane region" description="Helical" evidence="7">
    <location>
        <begin position="245"/>
        <end position="267"/>
    </location>
</feature>
<dbReference type="CDD" id="cd06261">
    <property type="entry name" value="TM_PBP2"/>
    <property type="match status" value="1"/>
</dbReference>
<organism evidence="9 10">
    <name type="scientific">Halosaccharopolyspora lacisalsi</name>
    <dbReference type="NCBI Taxonomy" id="1000566"/>
    <lineage>
        <taxon>Bacteria</taxon>
        <taxon>Bacillati</taxon>
        <taxon>Actinomycetota</taxon>
        <taxon>Actinomycetes</taxon>
        <taxon>Pseudonocardiales</taxon>
        <taxon>Pseudonocardiaceae</taxon>
        <taxon>Halosaccharopolyspora</taxon>
    </lineage>
</organism>
<keyword evidence="5 7" id="KW-1133">Transmembrane helix</keyword>
<evidence type="ECO:0000256" key="7">
    <source>
        <dbReference type="RuleBase" id="RU363032"/>
    </source>
</evidence>
<keyword evidence="2 7" id="KW-0813">Transport</keyword>
<keyword evidence="10" id="KW-1185">Reference proteome</keyword>
<dbReference type="GO" id="GO:0055085">
    <property type="term" value="P:transmembrane transport"/>
    <property type="evidence" value="ECO:0007669"/>
    <property type="project" value="InterPro"/>
</dbReference>
<dbReference type="Gene3D" id="1.10.3720.10">
    <property type="entry name" value="MetI-like"/>
    <property type="match status" value="1"/>
</dbReference>
<evidence type="ECO:0000313" key="9">
    <source>
        <dbReference type="EMBL" id="MBA8825595.1"/>
    </source>
</evidence>
<dbReference type="EMBL" id="JACGWZ010000004">
    <property type="protein sequence ID" value="MBA8825595.1"/>
    <property type="molecule type" value="Genomic_DNA"/>
</dbReference>
<name>A0A839E1K7_9PSEU</name>
<dbReference type="Proteomes" id="UP000569329">
    <property type="component" value="Unassembled WGS sequence"/>
</dbReference>
<dbReference type="PANTHER" id="PTHR43005:SF1">
    <property type="entry name" value="SPERMIDINE_PUTRESCINE TRANSPORT SYSTEM PERMEASE PROTEIN"/>
    <property type="match status" value="1"/>
</dbReference>
<evidence type="ECO:0000256" key="3">
    <source>
        <dbReference type="ARBA" id="ARBA00022475"/>
    </source>
</evidence>
<keyword evidence="3" id="KW-1003">Cell membrane</keyword>
<comment type="subcellular location">
    <subcellularLocation>
        <location evidence="1 7">Cell membrane</location>
        <topology evidence="1 7">Multi-pass membrane protein</topology>
    </subcellularLocation>
</comment>
<protein>
    <submittedName>
        <fullName evidence="9">Arabinogalactan oligomer/maltooligosaccharide transport system permease protein</fullName>
    </submittedName>
</protein>
<accession>A0A839E1K7</accession>
<sequence>MVVTSPATASGTARTRGRGRAARFLERYWYVYAMTLPVVVVLGTLVVLPLLQGLYFSFTDINANNIANPVLDRPATYRGVGLTNYLNILSGGSAYGSFWATLARTLIWTFACVFFHYTIGLALAVLLHRRMRLRSLYRVLLILPWAVPVFVSAFAWKYLLNARFGPVNWLLETVGLPPQVWLGQSNLALVSVITVNVWLGVPFMMVALLGGLQSISPQLYEAAEIDGATPWQRFREVTLPGLRPVSGTVVLLGVIWTFNMFPVIYLMTGNNPHTRILVTYAFERFFAGATRDYAIASTYGVLILSVLLVFATIHRRVMRKQGEDL</sequence>
<dbReference type="PANTHER" id="PTHR43005">
    <property type="entry name" value="BLR7065 PROTEIN"/>
    <property type="match status" value="1"/>
</dbReference>
<keyword evidence="4 7" id="KW-0812">Transmembrane</keyword>